<evidence type="ECO:0000313" key="3">
    <source>
        <dbReference type="Proteomes" id="UP000319732"/>
    </source>
</evidence>
<keyword evidence="3" id="KW-1185">Reference proteome</keyword>
<gene>
    <name evidence="2" type="ORF">FKG94_27285</name>
</gene>
<dbReference type="SUPFAM" id="SSF88659">
    <property type="entry name" value="Sigma3 and sigma4 domains of RNA polymerase sigma factors"/>
    <property type="match status" value="1"/>
</dbReference>
<dbReference type="AlphaFoldDB" id="A0A545SMV5"/>
<accession>A0A545SMV5</accession>
<dbReference type="GO" id="GO:0003700">
    <property type="term" value="F:DNA-binding transcription factor activity"/>
    <property type="evidence" value="ECO:0007669"/>
    <property type="project" value="InterPro"/>
</dbReference>
<dbReference type="Pfam" id="PF07638">
    <property type="entry name" value="Sigma70_ECF"/>
    <property type="match status" value="1"/>
</dbReference>
<dbReference type="RefSeq" id="WP_142930124.1">
    <property type="nucleotide sequence ID" value="NZ_ML660117.1"/>
</dbReference>
<comment type="caution">
    <text evidence="2">The sequence shown here is derived from an EMBL/GenBank/DDBJ whole genome shotgun (WGS) entry which is preliminary data.</text>
</comment>
<protein>
    <submittedName>
        <fullName evidence="2">Sigma-70 family RNA polymerase sigma factor</fullName>
    </submittedName>
</protein>
<feature type="domain" description="RNA polymerase sigma-70 ECF-like HTH" evidence="1">
    <location>
        <begin position="6"/>
        <end position="185"/>
    </location>
</feature>
<evidence type="ECO:0000313" key="2">
    <source>
        <dbReference type="EMBL" id="TQV66299.1"/>
    </source>
</evidence>
<dbReference type="InterPro" id="IPR011517">
    <property type="entry name" value="RNA_pol_sigma70_ECF-like"/>
</dbReference>
<dbReference type="NCBIfam" id="TIGR02999">
    <property type="entry name" value="Sig-70_X6"/>
    <property type="match status" value="1"/>
</dbReference>
<dbReference type="InterPro" id="IPR036388">
    <property type="entry name" value="WH-like_DNA-bd_sf"/>
</dbReference>
<dbReference type="OrthoDB" id="128473at2"/>
<evidence type="ECO:0000259" key="1">
    <source>
        <dbReference type="Pfam" id="PF07638"/>
    </source>
</evidence>
<dbReference type="NCBIfam" id="TIGR02937">
    <property type="entry name" value="sigma70-ECF"/>
    <property type="match status" value="1"/>
</dbReference>
<sequence length="189" mass="21489">MSTSTDDITALLKTSGKDRNEALGKVYAAVYQELKQIARKQLQGSWSVDTISTTALVNEAYLKLIRPQQLEVKDKAHFFALAATAMRQIIINYAEQKQAQKRGGDWFQVTYNETLMQSHRNAEELIAVSEALEEVRALDDKLAQIIELRFFAGMTETEISEVFGVNERTVRRNWKKAKALLVRVLRQPA</sequence>
<dbReference type="EMBL" id="VHSG01000042">
    <property type="protein sequence ID" value="TQV66299.1"/>
    <property type="molecule type" value="Genomic_DNA"/>
</dbReference>
<proteinExistence type="predicted"/>
<dbReference type="GO" id="GO:0006352">
    <property type="term" value="P:DNA-templated transcription initiation"/>
    <property type="evidence" value="ECO:0007669"/>
    <property type="project" value="InterPro"/>
</dbReference>
<dbReference type="InterPro" id="IPR053812">
    <property type="entry name" value="HTH_Sigma70_ECF-like"/>
</dbReference>
<dbReference type="InterPro" id="IPR014284">
    <property type="entry name" value="RNA_pol_sigma-70_dom"/>
</dbReference>
<name>A0A545SMV5_9GAMM</name>
<dbReference type="Proteomes" id="UP000319732">
    <property type="component" value="Unassembled WGS sequence"/>
</dbReference>
<organism evidence="2 3">
    <name type="scientific">Exilibacterium tricleocarpae</name>
    <dbReference type="NCBI Taxonomy" id="2591008"/>
    <lineage>
        <taxon>Bacteria</taxon>
        <taxon>Pseudomonadati</taxon>
        <taxon>Pseudomonadota</taxon>
        <taxon>Gammaproteobacteria</taxon>
        <taxon>Cellvibrionales</taxon>
        <taxon>Cellvibrionaceae</taxon>
        <taxon>Exilibacterium</taxon>
    </lineage>
</organism>
<reference evidence="2 3" key="1">
    <citation type="submission" date="2019-06" db="EMBL/GenBank/DDBJ databases">
        <title>Whole genome sequence for Cellvibrionaceae sp. R142.</title>
        <authorList>
            <person name="Wang G."/>
        </authorList>
    </citation>
    <scope>NUCLEOTIDE SEQUENCE [LARGE SCALE GENOMIC DNA]</scope>
    <source>
        <strain evidence="2 3">R142</strain>
    </source>
</reference>
<dbReference type="Gene3D" id="1.10.10.10">
    <property type="entry name" value="Winged helix-like DNA-binding domain superfamily/Winged helix DNA-binding domain"/>
    <property type="match status" value="1"/>
</dbReference>
<dbReference type="InterPro" id="IPR013324">
    <property type="entry name" value="RNA_pol_sigma_r3/r4-like"/>
</dbReference>